<keyword evidence="3" id="KW-0862">Zinc</keyword>
<gene>
    <name evidence="6" type="ORF">BD324DRAFT_649052</name>
</gene>
<keyword evidence="7" id="KW-1185">Reference proteome</keyword>
<dbReference type="PANTHER" id="PTHR13848">
    <property type="entry name" value="PROTEIN YIPPEE-LIKE CG15309-RELATED"/>
    <property type="match status" value="1"/>
</dbReference>
<dbReference type="RefSeq" id="XP_021872816.1">
    <property type="nucleotide sequence ID" value="XM_022017930.1"/>
</dbReference>
<evidence type="ECO:0000256" key="4">
    <source>
        <dbReference type="RuleBase" id="RU110713"/>
    </source>
</evidence>
<dbReference type="EMBL" id="NBSH01000003">
    <property type="protein sequence ID" value="ORX38953.1"/>
    <property type="molecule type" value="Genomic_DNA"/>
</dbReference>
<keyword evidence="6" id="KW-0238">DNA-binding</keyword>
<keyword evidence="2" id="KW-0479">Metal-binding</keyword>
<dbReference type="Proteomes" id="UP000193218">
    <property type="component" value="Unassembled WGS sequence"/>
</dbReference>
<dbReference type="InterPro" id="IPR034751">
    <property type="entry name" value="Yippee"/>
</dbReference>
<dbReference type="PROSITE" id="PS51792">
    <property type="entry name" value="YIPPEE"/>
    <property type="match status" value="1"/>
</dbReference>
<proteinExistence type="inferred from homology"/>
<feature type="domain" description="Yippee" evidence="5">
    <location>
        <begin position="23"/>
        <end position="117"/>
    </location>
</feature>
<accession>A0A1Y1ULM6</accession>
<dbReference type="GO" id="GO:0003677">
    <property type="term" value="F:DNA binding"/>
    <property type="evidence" value="ECO:0007669"/>
    <property type="project" value="UniProtKB-KW"/>
</dbReference>
<dbReference type="Pfam" id="PF03226">
    <property type="entry name" value="Yippee-Mis18"/>
    <property type="match status" value="1"/>
</dbReference>
<protein>
    <recommendedName>
        <fullName evidence="4">Protein yippee-like</fullName>
    </recommendedName>
</protein>
<organism evidence="6 7">
    <name type="scientific">Kockovaella imperatae</name>
    <dbReference type="NCBI Taxonomy" id="4999"/>
    <lineage>
        <taxon>Eukaryota</taxon>
        <taxon>Fungi</taxon>
        <taxon>Dikarya</taxon>
        <taxon>Basidiomycota</taxon>
        <taxon>Agaricomycotina</taxon>
        <taxon>Tremellomycetes</taxon>
        <taxon>Tremellales</taxon>
        <taxon>Cuniculitremaceae</taxon>
        <taxon>Kockovaella</taxon>
    </lineage>
</organism>
<evidence type="ECO:0000313" key="7">
    <source>
        <dbReference type="Proteomes" id="UP000193218"/>
    </source>
</evidence>
<evidence type="ECO:0000256" key="3">
    <source>
        <dbReference type="ARBA" id="ARBA00022833"/>
    </source>
</evidence>
<evidence type="ECO:0000259" key="5">
    <source>
        <dbReference type="PROSITE" id="PS51792"/>
    </source>
</evidence>
<dbReference type="InterPro" id="IPR039058">
    <property type="entry name" value="Yippee_fam"/>
</dbReference>
<name>A0A1Y1ULM6_9TREE</name>
<evidence type="ECO:0000256" key="1">
    <source>
        <dbReference type="ARBA" id="ARBA00005613"/>
    </source>
</evidence>
<comment type="similarity">
    <text evidence="1 4">Belongs to the yippee family.</text>
</comment>
<dbReference type="GO" id="GO:0046872">
    <property type="term" value="F:metal ion binding"/>
    <property type="evidence" value="ECO:0007669"/>
    <property type="project" value="UniProtKB-KW"/>
</dbReference>
<dbReference type="AlphaFoldDB" id="A0A1Y1ULM6"/>
<dbReference type="InParanoid" id="A0A1Y1ULM6"/>
<dbReference type="GeneID" id="33559739"/>
<evidence type="ECO:0000256" key="2">
    <source>
        <dbReference type="ARBA" id="ARBA00022723"/>
    </source>
</evidence>
<comment type="caution">
    <text evidence="6">The sequence shown here is derived from an EMBL/GenBank/DDBJ whole genome shotgun (WGS) entry which is preliminary data.</text>
</comment>
<dbReference type="OrthoDB" id="6407410at2759"/>
<reference evidence="6 7" key="1">
    <citation type="submission" date="2017-03" db="EMBL/GenBank/DDBJ databases">
        <title>Widespread Adenine N6-methylation of Active Genes in Fungi.</title>
        <authorList>
            <consortium name="DOE Joint Genome Institute"/>
            <person name="Mondo S.J."/>
            <person name="Dannebaum R.O."/>
            <person name="Kuo R.C."/>
            <person name="Louie K.B."/>
            <person name="Bewick A.J."/>
            <person name="Labutti K."/>
            <person name="Haridas S."/>
            <person name="Kuo A."/>
            <person name="Salamov A."/>
            <person name="Ahrendt S.R."/>
            <person name="Lau R."/>
            <person name="Bowen B.P."/>
            <person name="Lipzen A."/>
            <person name="Sullivan W."/>
            <person name="Andreopoulos W.B."/>
            <person name="Clum A."/>
            <person name="Lindquist E."/>
            <person name="Daum C."/>
            <person name="Northen T.R."/>
            <person name="Ramamoorthy G."/>
            <person name="Schmitz R.J."/>
            <person name="Gryganskyi A."/>
            <person name="Culley D."/>
            <person name="Magnuson J."/>
            <person name="James T.Y."/>
            <person name="O'Malley M.A."/>
            <person name="Stajich J.E."/>
            <person name="Spatafora J.W."/>
            <person name="Visel A."/>
            <person name="Grigoriev I.V."/>
        </authorList>
    </citation>
    <scope>NUCLEOTIDE SEQUENCE [LARGE SCALE GENOMIC DNA]</scope>
    <source>
        <strain evidence="6 7">NRRL Y-17943</strain>
    </source>
</reference>
<evidence type="ECO:0000313" key="6">
    <source>
        <dbReference type="EMBL" id="ORX38953.1"/>
    </source>
</evidence>
<dbReference type="STRING" id="4999.A0A1Y1ULM6"/>
<sequence>MASSSQAEPLSKLDLHHVPDDKPVFACHKCSEVIALQDELVSKAFNGRSGRAYLMNTTFNTKLGKREQRRLLTGTHTVADLHCASCNAALGWHYITAPSSDQRYKEGEADEVSQLKD</sequence>
<dbReference type="InterPro" id="IPR004910">
    <property type="entry name" value="Yippee/Mis18/Cereblon"/>
</dbReference>